<dbReference type="EMBL" id="JAFBDH010000002">
    <property type="protein sequence ID" value="MBM7549779.1"/>
    <property type="molecule type" value="Genomic_DNA"/>
</dbReference>
<evidence type="ECO:0000313" key="2">
    <source>
        <dbReference type="Proteomes" id="UP000720595"/>
    </source>
</evidence>
<sequence length="78" mass="9275">MAEYIDYGTTDSDIIEIQNLVFSRTIAIFLLDNCSSLFIRNDIGEIIDIDEEELRTNIDKEKYSEEYKELTILFEWEK</sequence>
<protein>
    <submittedName>
        <fullName evidence="1">Uncharacterized protein</fullName>
    </submittedName>
</protein>
<evidence type="ECO:0000313" key="1">
    <source>
        <dbReference type="EMBL" id="MBM7549779.1"/>
    </source>
</evidence>
<keyword evidence="2" id="KW-1185">Reference proteome</keyword>
<comment type="caution">
    <text evidence="1">The sequence shown here is derived from an EMBL/GenBank/DDBJ whole genome shotgun (WGS) entry which is preliminary data.</text>
</comment>
<gene>
    <name evidence="1" type="ORF">JOD41_000501</name>
</gene>
<name>A0ABS2MID3_9FIRM</name>
<dbReference type="Proteomes" id="UP000720595">
    <property type="component" value="Unassembled WGS sequence"/>
</dbReference>
<organism evidence="1 2">
    <name type="scientific">Peptoniphilus gorbachii</name>
    <dbReference type="NCBI Taxonomy" id="411567"/>
    <lineage>
        <taxon>Bacteria</taxon>
        <taxon>Bacillati</taxon>
        <taxon>Bacillota</taxon>
        <taxon>Tissierellia</taxon>
        <taxon>Tissierellales</taxon>
        <taxon>Peptoniphilaceae</taxon>
        <taxon>Peptoniphilus</taxon>
    </lineage>
</organism>
<accession>A0ABS2MID3</accession>
<proteinExistence type="predicted"/>
<dbReference type="RefSeq" id="WP_205051456.1">
    <property type="nucleotide sequence ID" value="NZ_JAFBDH010000002.1"/>
</dbReference>
<reference evidence="1 2" key="1">
    <citation type="submission" date="2021-01" db="EMBL/GenBank/DDBJ databases">
        <title>Genomic Encyclopedia of Type Strains, Phase IV (KMG-IV): sequencing the most valuable type-strain genomes for metagenomic binning, comparative biology and taxonomic classification.</title>
        <authorList>
            <person name="Goeker M."/>
        </authorList>
    </citation>
    <scope>NUCLEOTIDE SEQUENCE [LARGE SCALE GENOMIC DNA]</scope>
    <source>
        <strain evidence="1 2">DSM 21461</strain>
    </source>
</reference>